<dbReference type="PANTHER" id="PTHR31170">
    <property type="entry name" value="BNAC04G53230D PROTEIN"/>
    <property type="match status" value="1"/>
</dbReference>
<keyword evidence="1" id="KW-0472">Membrane</keyword>
<dbReference type="HOGENOM" id="CLU_020188_0_2_1"/>
<evidence type="ECO:0000313" key="2">
    <source>
        <dbReference type="EnsemblPlants" id="OBART08G11310.1"/>
    </source>
</evidence>
<keyword evidence="3" id="KW-1185">Reference proteome</keyword>
<dbReference type="Proteomes" id="UP000026960">
    <property type="component" value="Chromosome 8"/>
</dbReference>
<dbReference type="AlphaFoldDB" id="A0A0D3GZ66"/>
<dbReference type="eggNOG" id="ENOG502QR4P">
    <property type="taxonomic scope" value="Eukaryota"/>
</dbReference>
<dbReference type="Pfam" id="PF03140">
    <property type="entry name" value="DUF247"/>
    <property type="match status" value="1"/>
</dbReference>
<sequence length="305" mass="33836">MEGEQQQRVKTTSQWVSHVEHLLDAGGDPSEKAAKRWRRQSVYRVPAYIKHRTSYGAPQLLRPAEEHKERALLHLLRRGGGAAVPEALRVDVSMIPDPPAMSGGGGLALHPLEVCHRSLLHGSPPRPCHTGQREEFVQLATERDQAGVRFRPSRTRSLLDINFRRGALRIPRRALHAAGAGATANDVTAYVFFMDNVIKSGDDARLLGASGVVSNGLGSDEAVAEMFNRLASEAELDRRSALHGVHGEVNAYREKRWNQWRASLVRNHAGNQWAIVSLVVAFVLLVLTVLQTAYTVLPYYQEQEL</sequence>
<accession>A0A0D3GZ66</accession>
<feature type="transmembrane region" description="Helical" evidence="1">
    <location>
        <begin position="273"/>
        <end position="297"/>
    </location>
</feature>
<evidence type="ECO:0000256" key="1">
    <source>
        <dbReference type="SAM" id="Phobius"/>
    </source>
</evidence>
<dbReference type="EnsemblPlants" id="OBART08G11310.1">
    <property type="protein sequence ID" value="OBART08G11310.1"/>
    <property type="gene ID" value="OBART08G11310"/>
</dbReference>
<keyword evidence="1" id="KW-0812">Transmembrane</keyword>
<evidence type="ECO:0000313" key="3">
    <source>
        <dbReference type="Proteomes" id="UP000026960"/>
    </source>
</evidence>
<proteinExistence type="predicted"/>
<dbReference type="Gramene" id="OBART08G11310.1">
    <property type="protein sequence ID" value="OBART08G11310.1"/>
    <property type="gene ID" value="OBART08G11310"/>
</dbReference>
<keyword evidence="1" id="KW-1133">Transmembrane helix</keyword>
<dbReference type="PaxDb" id="65489-OBART08G11310.1"/>
<reference evidence="2" key="2">
    <citation type="submission" date="2015-03" db="UniProtKB">
        <authorList>
            <consortium name="EnsemblPlants"/>
        </authorList>
    </citation>
    <scope>IDENTIFICATION</scope>
</reference>
<organism evidence="2">
    <name type="scientific">Oryza barthii</name>
    <dbReference type="NCBI Taxonomy" id="65489"/>
    <lineage>
        <taxon>Eukaryota</taxon>
        <taxon>Viridiplantae</taxon>
        <taxon>Streptophyta</taxon>
        <taxon>Embryophyta</taxon>
        <taxon>Tracheophyta</taxon>
        <taxon>Spermatophyta</taxon>
        <taxon>Magnoliopsida</taxon>
        <taxon>Liliopsida</taxon>
        <taxon>Poales</taxon>
        <taxon>Poaceae</taxon>
        <taxon>BOP clade</taxon>
        <taxon>Oryzoideae</taxon>
        <taxon>Oryzeae</taxon>
        <taxon>Oryzinae</taxon>
        <taxon>Oryza</taxon>
    </lineage>
</organism>
<protein>
    <submittedName>
        <fullName evidence="2">Uncharacterized protein</fullName>
    </submittedName>
</protein>
<name>A0A0D3GZ66_9ORYZ</name>
<reference evidence="2" key="1">
    <citation type="journal article" date="2009" name="Rice">
        <title>De Novo Next Generation Sequencing of Plant Genomes.</title>
        <authorList>
            <person name="Rounsley S."/>
            <person name="Marri P.R."/>
            <person name="Yu Y."/>
            <person name="He R."/>
            <person name="Sisneros N."/>
            <person name="Goicoechea J.L."/>
            <person name="Lee S.J."/>
            <person name="Angelova A."/>
            <person name="Kudrna D."/>
            <person name="Luo M."/>
            <person name="Affourtit J."/>
            <person name="Desany B."/>
            <person name="Knight J."/>
            <person name="Niazi F."/>
            <person name="Egholm M."/>
            <person name="Wing R.A."/>
        </authorList>
    </citation>
    <scope>NUCLEOTIDE SEQUENCE [LARGE SCALE GENOMIC DNA]</scope>
    <source>
        <strain evidence="2">cv. IRGC 105608</strain>
    </source>
</reference>
<dbReference type="STRING" id="65489.A0A0D3GZ66"/>
<dbReference type="InterPro" id="IPR004158">
    <property type="entry name" value="DUF247_pln"/>
</dbReference>
<dbReference type="PANTHER" id="PTHR31170:SF18">
    <property type="entry name" value="(WILD MALAYSIAN BANANA) HYPOTHETICAL PROTEIN"/>
    <property type="match status" value="1"/>
</dbReference>